<reference evidence="1" key="1">
    <citation type="journal article" date="2015" name="Nature">
        <title>Complex archaea that bridge the gap between prokaryotes and eukaryotes.</title>
        <authorList>
            <person name="Spang A."/>
            <person name="Saw J.H."/>
            <person name="Jorgensen S.L."/>
            <person name="Zaremba-Niedzwiedzka K."/>
            <person name="Martijn J."/>
            <person name="Lind A.E."/>
            <person name="van Eijk R."/>
            <person name="Schleper C."/>
            <person name="Guy L."/>
            <person name="Ettema T.J."/>
        </authorList>
    </citation>
    <scope>NUCLEOTIDE SEQUENCE</scope>
</reference>
<dbReference type="Gene3D" id="3.40.50.1000">
    <property type="entry name" value="HAD superfamily/HAD-like"/>
    <property type="match status" value="1"/>
</dbReference>
<gene>
    <name evidence="1" type="ORF">LCGC14_2361620</name>
</gene>
<proteinExistence type="predicted"/>
<dbReference type="InterPro" id="IPR013954">
    <property type="entry name" value="PNK3P"/>
</dbReference>
<dbReference type="PANTHER" id="PTHR12083:SF9">
    <property type="entry name" value="BIFUNCTIONAL POLYNUCLEOTIDE PHOSPHATASE_KINASE"/>
    <property type="match status" value="1"/>
</dbReference>
<dbReference type="GO" id="GO:0046403">
    <property type="term" value="F:polynucleotide 3'-phosphatase activity"/>
    <property type="evidence" value="ECO:0007669"/>
    <property type="project" value="TreeGrafter"/>
</dbReference>
<dbReference type="GO" id="GO:0046404">
    <property type="term" value="F:ATP-dependent polydeoxyribonucleotide 5'-hydroxyl-kinase activity"/>
    <property type="evidence" value="ECO:0007669"/>
    <property type="project" value="TreeGrafter"/>
</dbReference>
<name>A0A0F9CTT3_9ZZZZ</name>
<protein>
    <recommendedName>
        <fullName evidence="2">D,D-heptose 1,7-bisphosphate phosphatase</fullName>
    </recommendedName>
</protein>
<dbReference type="InterPro" id="IPR027417">
    <property type="entry name" value="P-loop_NTPase"/>
</dbReference>
<sequence>MGYPASGKSSVAREFEKKGYAVLNRDKAGGTVAGLLPQFQQLLKAGKDVLLDNTFPTAESRRPFIEMHRKWADILLAPMSCLWMGTSIEDAQVNACHRMVQHFGHLPTPEEIKVSKSPNIYPPVVLFKYRKELEAPTTAEGFKVEKKPFIRHHPKTHTNAAILLDFDGTLRETISGRKFPNDPKDIKILLGRKKKLKQLQKDGVLLLGVSNQSGIAKGNPTEDQARACFDATLKQLGIKMEYLFCPHRVPPIGCWCRKPMPGLSVHFIEKYKLAPGKCTMVGDMTSDKTFATRSGFQYVDAKDFFA</sequence>
<dbReference type="SUPFAM" id="SSF52540">
    <property type="entry name" value="P-loop containing nucleoside triphosphate hydrolases"/>
    <property type="match status" value="1"/>
</dbReference>
<dbReference type="NCBIfam" id="TIGR01662">
    <property type="entry name" value="HAD-SF-IIIA"/>
    <property type="match status" value="1"/>
</dbReference>
<dbReference type="Gene3D" id="3.40.50.300">
    <property type="entry name" value="P-loop containing nucleotide triphosphate hydrolases"/>
    <property type="match status" value="1"/>
</dbReference>
<dbReference type="AlphaFoldDB" id="A0A0F9CTT3"/>
<organism evidence="1">
    <name type="scientific">marine sediment metagenome</name>
    <dbReference type="NCBI Taxonomy" id="412755"/>
    <lineage>
        <taxon>unclassified sequences</taxon>
        <taxon>metagenomes</taxon>
        <taxon>ecological metagenomes</taxon>
    </lineage>
</organism>
<evidence type="ECO:0008006" key="2">
    <source>
        <dbReference type="Google" id="ProtNLM"/>
    </source>
</evidence>
<comment type="caution">
    <text evidence="1">The sequence shown here is derived from an EMBL/GenBank/DDBJ whole genome shotgun (WGS) entry which is preliminary data.</text>
</comment>
<dbReference type="SUPFAM" id="SSF56784">
    <property type="entry name" value="HAD-like"/>
    <property type="match status" value="1"/>
</dbReference>
<dbReference type="EMBL" id="LAZR01034608">
    <property type="protein sequence ID" value="KKL44846.1"/>
    <property type="molecule type" value="Genomic_DNA"/>
</dbReference>
<dbReference type="GO" id="GO:0003690">
    <property type="term" value="F:double-stranded DNA binding"/>
    <property type="evidence" value="ECO:0007669"/>
    <property type="project" value="TreeGrafter"/>
</dbReference>
<dbReference type="InterPro" id="IPR023214">
    <property type="entry name" value="HAD_sf"/>
</dbReference>
<dbReference type="InterPro" id="IPR006549">
    <property type="entry name" value="HAD-SF_hydro_IIIA"/>
</dbReference>
<dbReference type="Pfam" id="PF08645">
    <property type="entry name" value="PNK3P"/>
    <property type="match status" value="1"/>
</dbReference>
<accession>A0A0F9CTT3</accession>
<evidence type="ECO:0000313" key="1">
    <source>
        <dbReference type="EMBL" id="KKL44846.1"/>
    </source>
</evidence>
<dbReference type="GO" id="GO:0006281">
    <property type="term" value="P:DNA repair"/>
    <property type="evidence" value="ECO:0007669"/>
    <property type="project" value="TreeGrafter"/>
</dbReference>
<dbReference type="PANTHER" id="PTHR12083">
    <property type="entry name" value="BIFUNCTIONAL POLYNUCLEOTIDE PHOSPHATASE/KINASE"/>
    <property type="match status" value="1"/>
</dbReference>
<dbReference type="InterPro" id="IPR036412">
    <property type="entry name" value="HAD-like_sf"/>
</dbReference>